<dbReference type="InterPro" id="IPR027417">
    <property type="entry name" value="P-loop_NTPase"/>
</dbReference>
<dbReference type="SMART" id="SM00490">
    <property type="entry name" value="HELICc"/>
    <property type="match status" value="1"/>
</dbReference>
<dbReference type="PROSITE" id="PS50126">
    <property type="entry name" value="S1"/>
    <property type="match status" value="1"/>
</dbReference>
<dbReference type="PROSITE" id="PS00690">
    <property type="entry name" value="DEAH_ATP_HELICASE"/>
    <property type="match status" value="1"/>
</dbReference>
<dbReference type="GO" id="GO:0004386">
    <property type="term" value="F:helicase activity"/>
    <property type="evidence" value="ECO:0007669"/>
    <property type="project" value="UniProtKB-KW"/>
</dbReference>
<dbReference type="InterPro" id="IPR011709">
    <property type="entry name" value="DEAD-box_helicase_OB_fold"/>
</dbReference>
<proteinExistence type="predicted"/>
<feature type="domain" description="Helicase ATP-binding" evidence="9">
    <location>
        <begin position="467"/>
        <end position="630"/>
    </location>
</feature>
<dbReference type="PROSITE" id="PS51194">
    <property type="entry name" value="HELICASE_CTER"/>
    <property type="match status" value="1"/>
</dbReference>
<dbReference type="InterPro" id="IPR011545">
    <property type="entry name" value="DEAD/DEAH_box_helicase_dom"/>
</dbReference>
<evidence type="ECO:0000256" key="1">
    <source>
        <dbReference type="ARBA" id="ARBA00012552"/>
    </source>
</evidence>
<dbReference type="Proteomes" id="UP001497600">
    <property type="component" value="Chromosome E"/>
</dbReference>
<evidence type="ECO:0000259" key="8">
    <source>
        <dbReference type="PROSITE" id="PS50126"/>
    </source>
</evidence>
<dbReference type="Gene3D" id="2.40.50.140">
    <property type="entry name" value="Nucleic acid-binding proteins"/>
    <property type="match status" value="1"/>
</dbReference>
<dbReference type="PROSITE" id="PS51192">
    <property type="entry name" value="HELICASE_ATP_BIND_1"/>
    <property type="match status" value="1"/>
</dbReference>
<evidence type="ECO:0000256" key="7">
    <source>
        <dbReference type="SAM" id="MobiDB-lite"/>
    </source>
</evidence>
<feature type="region of interest" description="Disordered" evidence="7">
    <location>
        <begin position="366"/>
        <end position="449"/>
    </location>
</feature>
<evidence type="ECO:0000256" key="4">
    <source>
        <dbReference type="ARBA" id="ARBA00022840"/>
    </source>
</evidence>
<feature type="region of interest" description="Disordered" evidence="7">
    <location>
        <begin position="250"/>
        <end position="286"/>
    </location>
</feature>
<evidence type="ECO:0000313" key="11">
    <source>
        <dbReference type="EMBL" id="CAK7908661.1"/>
    </source>
</evidence>
<feature type="domain" description="Helicase C-terminal" evidence="10">
    <location>
        <begin position="652"/>
        <end position="828"/>
    </location>
</feature>
<dbReference type="Pfam" id="PF04408">
    <property type="entry name" value="WHD_HA2"/>
    <property type="match status" value="1"/>
</dbReference>
<dbReference type="CDD" id="cd18791">
    <property type="entry name" value="SF2_C_RHA"/>
    <property type="match status" value="1"/>
</dbReference>
<keyword evidence="12" id="KW-1185">Reference proteome</keyword>
<keyword evidence="11" id="KW-0347">Helicase</keyword>
<dbReference type="InterPro" id="IPR049621">
    <property type="entry name" value="S1_DHX8_helicase"/>
</dbReference>
<feature type="compositionally biased region" description="Basic and acidic residues" evidence="7">
    <location>
        <begin position="380"/>
        <end position="411"/>
    </location>
</feature>
<keyword evidence="3" id="KW-0378">Hydrolase</keyword>
<dbReference type="SMART" id="SM00316">
    <property type="entry name" value="S1"/>
    <property type="match status" value="1"/>
</dbReference>
<dbReference type="EC" id="3.6.4.13" evidence="1"/>
<name>A0ABP0EDM8_9ASCO</name>
<dbReference type="InterPro" id="IPR012340">
    <property type="entry name" value="NA-bd_OB-fold"/>
</dbReference>
<dbReference type="PANTHER" id="PTHR18934:SF85">
    <property type="entry name" value="ATP-DEPENDENT RNA HELICASE DHX8"/>
    <property type="match status" value="1"/>
</dbReference>
<protein>
    <recommendedName>
        <fullName evidence="1">RNA helicase</fullName>
        <ecNumber evidence="1">3.6.4.13</ecNumber>
    </recommendedName>
</protein>
<evidence type="ECO:0000256" key="5">
    <source>
        <dbReference type="ARBA" id="ARBA00023187"/>
    </source>
</evidence>
<evidence type="ECO:0000256" key="6">
    <source>
        <dbReference type="ARBA" id="ARBA00023242"/>
    </source>
</evidence>
<dbReference type="InterPro" id="IPR003029">
    <property type="entry name" value="S1_domain"/>
</dbReference>
<dbReference type="SMART" id="SM00847">
    <property type="entry name" value="HA2"/>
    <property type="match status" value="1"/>
</dbReference>
<keyword evidence="5" id="KW-0508">mRNA splicing</keyword>
<dbReference type="CDD" id="cd05684">
    <property type="entry name" value="S1_DHX8_helicase"/>
    <property type="match status" value="1"/>
</dbReference>
<keyword evidence="5" id="KW-0507">mRNA processing</keyword>
<evidence type="ECO:0000259" key="9">
    <source>
        <dbReference type="PROSITE" id="PS51192"/>
    </source>
</evidence>
<reference evidence="11 12" key="1">
    <citation type="submission" date="2024-01" db="EMBL/GenBank/DDBJ databases">
        <authorList>
            <consortium name="Genoscope - CEA"/>
            <person name="William W."/>
        </authorList>
    </citation>
    <scope>NUCLEOTIDE SEQUENCE [LARGE SCALE GENOMIC DNA]</scope>
    <source>
        <strain evidence="11 12">29B2s-10</strain>
    </source>
</reference>
<dbReference type="Gene3D" id="1.20.120.1080">
    <property type="match status" value="1"/>
</dbReference>
<dbReference type="Pfam" id="PF00271">
    <property type="entry name" value="Helicase_C"/>
    <property type="match status" value="1"/>
</dbReference>
<dbReference type="SUPFAM" id="SSF52540">
    <property type="entry name" value="P-loop containing nucleoside triphosphate hydrolases"/>
    <property type="match status" value="1"/>
</dbReference>
<evidence type="ECO:0000259" key="10">
    <source>
        <dbReference type="PROSITE" id="PS51194"/>
    </source>
</evidence>
<feature type="domain" description="S1 motif" evidence="8">
    <location>
        <begin position="156"/>
        <end position="234"/>
    </location>
</feature>
<keyword evidence="6" id="KW-0539">Nucleus</keyword>
<dbReference type="Pfam" id="PF00270">
    <property type="entry name" value="DEAD"/>
    <property type="match status" value="1"/>
</dbReference>
<dbReference type="Pfam" id="PF00575">
    <property type="entry name" value="S1"/>
    <property type="match status" value="1"/>
</dbReference>
<evidence type="ECO:0000256" key="3">
    <source>
        <dbReference type="ARBA" id="ARBA00022801"/>
    </source>
</evidence>
<dbReference type="InterPro" id="IPR014001">
    <property type="entry name" value="Helicase_ATP-bd"/>
</dbReference>
<evidence type="ECO:0000256" key="2">
    <source>
        <dbReference type="ARBA" id="ARBA00022741"/>
    </source>
</evidence>
<dbReference type="InterPro" id="IPR048333">
    <property type="entry name" value="HA2_WH"/>
</dbReference>
<dbReference type="InterPro" id="IPR001650">
    <property type="entry name" value="Helicase_C-like"/>
</dbReference>
<evidence type="ECO:0000313" key="12">
    <source>
        <dbReference type="Proteomes" id="UP001497600"/>
    </source>
</evidence>
<gene>
    <name evidence="11" type="primary">PRP22</name>
    <name evidence="11" type="ORF">CAAN4_E11232</name>
</gene>
<dbReference type="InterPro" id="IPR007502">
    <property type="entry name" value="Helicase-assoc_dom"/>
</dbReference>
<keyword evidence="2" id="KW-0547">Nucleotide-binding</keyword>
<accession>A0ABP0EDM8</accession>
<dbReference type="Pfam" id="PF07717">
    <property type="entry name" value="OB_NTP_bind"/>
    <property type="match status" value="1"/>
</dbReference>
<dbReference type="SUPFAM" id="SSF50249">
    <property type="entry name" value="Nucleic acid-binding proteins"/>
    <property type="match status" value="1"/>
</dbReference>
<keyword evidence="4" id="KW-0067">ATP-binding</keyword>
<feature type="compositionally biased region" description="Polar residues" evidence="7">
    <location>
        <begin position="413"/>
        <end position="449"/>
    </location>
</feature>
<dbReference type="PANTHER" id="PTHR18934">
    <property type="entry name" value="ATP-DEPENDENT RNA HELICASE"/>
    <property type="match status" value="1"/>
</dbReference>
<dbReference type="SMART" id="SM00487">
    <property type="entry name" value="DEXDc"/>
    <property type="match status" value="1"/>
</dbReference>
<organism evidence="11 12">
    <name type="scientific">[Candida] anglica</name>
    <dbReference type="NCBI Taxonomy" id="148631"/>
    <lineage>
        <taxon>Eukaryota</taxon>
        <taxon>Fungi</taxon>
        <taxon>Dikarya</taxon>
        <taxon>Ascomycota</taxon>
        <taxon>Saccharomycotina</taxon>
        <taxon>Pichiomycetes</taxon>
        <taxon>Debaryomycetaceae</taxon>
        <taxon>Kurtzmaniella</taxon>
    </lineage>
</organism>
<dbReference type="Pfam" id="PF21010">
    <property type="entry name" value="HA2_C"/>
    <property type="match status" value="1"/>
</dbReference>
<dbReference type="EMBL" id="OZ004257">
    <property type="protein sequence ID" value="CAK7908661.1"/>
    <property type="molecule type" value="Genomic_DNA"/>
</dbReference>
<sequence>MSILSDPEVLEKLSQFILQHLGFNDEDKSLSKFLVSLYDKANKSKDYKTRSETFNEVVRQNGGDEFPSELISSSFEIMDEKVHPIVKEEPKDEMIVKQEDTTLKGLSIPNKRIDWGLEDDREDYIKKENGVKREEQSGIIKQERQVPPKDIELEVGNIYKGYISNLAPYGAFIKLNHPKSNQSGLCHVSKIAYDGRNRTERPEDVVKLNQEVFVKIEKIEKNQRSRDKISLSMRGIDQITGLEDIEQSRGRLKRQFDRDEADADEEERGRNERKMGRTSVPKRRLTSPERWELRQLIASGAISAKDYPELTEEDPNAAFGKAFNKNTDSEVEIDIELNDDEPPFLKGQTKSSLELAPLKIMKNPEGSLGRAAMQGSQMAKEIKETKIKEQRGKEKQERKDQAKSVDTHDPLSKMNSKSSDSTQQSLRASNSEWKKLQSNANYGKRTSLSMKEQRESLPVFGMRSQLVSAIKENQFLVIVGETGSGKTTQIVQYLAEEGMNKGKIIGCTQPRRVAATSVATRVAEEVGCKVGQEVGYSVRFDEKTSPDTVIKYMTDGMLQREALTDSLMSRYSVIMLDEAHERTIATDVLFALLKEAAAKNPDLKIIVTSATLDSEKFSKYFNNCPVMKIPGRTFPVEIMYTREPEMDYLAATLDSVIQIHVSEPQGDILVFLTGQEEIDTSCEALYARVKSLGDAIPELIILPVYSALPAEIQSKIFEPTPEGSRKVIFATNIAETSITIDGIYYVIDPGFVKVNAYDSKLGMDSLIVSPISQAQANQRSGRAGRTGPGKCYRLYTETAFKTEMLPNTIPEIQRQNLSSTILMLKAMGINDLLNFQFMDPPPVNTMLTALQDLYNLEALDDEGYLTRLGRKMADFPMSPALAKTLIVSSDFGCSDEILSIVAMLSVQTIFYRPRDKQQQADQRKARFHHSQGDHLTFLNVYKAWGLSGYSKQWCQDNFIQERSMKRAQEVRRQLATIMRKYRYEIISCGSELDRVRRALCAGFFKYAAKRDGQEGYKSIVEQTPVYMHPSSALFGKNPDYVIYHTMLLTTKEYMHCVTVIDPKWLVELAPAFFKVADAASAASRKKREKIVPLFDRFSKDQNAWRLSSHSANKAEALNNLRDK</sequence>
<dbReference type="InterPro" id="IPR002464">
    <property type="entry name" value="DNA/RNA_helicase_DEAH_CS"/>
</dbReference>
<dbReference type="Gene3D" id="3.40.50.300">
    <property type="entry name" value="P-loop containing nucleotide triphosphate hydrolases"/>
    <property type="match status" value="2"/>
</dbReference>